<reference evidence="2" key="1">
    <citation type="journal article" date="2023" name="Plant Biotechnol. J.">
        <title>Chromosome-level wild Hevea brasiliensis genome provides new tools for genomic-assisted breeding and valuable loci to elevate rubber yield.</title>
        <authorList>
            <person name="Cheng H."/>
            <person name="Song X."/>
            <person name="Hu Y."/>
            <person name="Wu T."/>
            <person name="Yang Q."/>
            <person name="An Z."/>
            <person name="Feng S."/>
            <person name="Deng Z."/>
            <person name="Wu W."/>
            <person name="Zeng X."/>
            <person name="Tu M."/>
            <person name="Wang X."/>
            <person name="Huang H."/>
        </authorList>
    </citation>
    <scope>NUCLEOTIDE SEQUENCE</scope>
    <source>
        <strain evidence="2">MT/VB/25A 57/8</strain>
    </source>
</reference>
<sequence length="133" mass="15038">MGKLSKQCCQLLHRPKSKKLSKNKKKPVKITYICNPTMVRAANASEFRAIVQELTGKDSKIINTWDPCTTSNEEATQVLSNSETSPLTMNSESADDIFSHYASSSSTLEMEDSFFWKDLSESFFEFQSSFVFV</sequence>
<dbReference type="PANTHER" id="PTHR33624">
    <property type="entry name" value="SIGMA FACTOR BINDING PROTEIN 1, CHLOROPLASTIC"/>
    <property type="match status" value="1"/>
</dbReference>
<organism evidence="2 3">
    <name type="scientific">Hevea brasiliensis</name>
    <name type="common">Para rubber tree</name>
    <name type="synonym">Siphonia brasiliensis</name>
    <dbReference type="NCBI Taxonomy" id="3981"/>
    <lineage>
        <taxon>Eukaryota</taxon>
        <taxon>Viridiplantae</taxon>
        <taxon>Streptophyta</taxon>
        <taxon>Embryophyta</taxon>
        <taxon>Tracheophyta</taxon>
        <taxon>Spermatophyta</taxon>
        <taxon>Magnoliopsida</taxon>
        <taxon>eudicotyledons</taxon>
        <taxon>Gunneridae</taxon>
        <taxon>Pentapetalae</taxon>
        <taxon>rosids</taxon>
        <taxon>fabids</taxon>
        <taxon>Malpighiales</taxon>
        <taxon>Euphorbiaceae</taxon>
        <taxon>Crotonoideae</taxon>
        <taxon>Micrandreae</taxon>
        <taxon>Hevea</taxon>
    </lineage>
</organism>
<gene>
    <name evidence="2" type="ORF">P3X46_008355</name>
</gene>
<dbReference type="InterPro" id="IPR008889">
    <property type="entry name" value="VQ"/>
</dbReference>
<name>A0ABQ9MIA7_HEVBR</name>
<dbReference type="PANTHER" id="PTHR33624:SF17">
    <property type="entry name" value="OS07G0687400 PROTEIN"/>
    <property type="match status" value="1"/>
</dbReference>
<comment type="caution">
    <text evidence="2">The sequence shown here is derived from an EMBL/GenBank/DDBJ whole genome shotgun (WGS) entry which is preliminary data.</text>
</comment>
<proteinExistence type="predicted"/>
<accession>A0ABQ9MIA7</accession>
<evidence type="ECO:0000313" key="2">
    <source>
        <dbReference type="EMBL" id="KAJ9180064.1"/>
    </source>
</evidence>
<feature type="domain" description="VQ" evidence="1">
    <location>
        <begin position="35"/>
        <end position="59"/>
    </location>
</feature>
<keyword evidence="3" id="KW-1185">Reference proteome</keyword>
<dbReference type="Pfam" id="PF05678">
    <property type="entry name" value="VQ"/>
    <property type="match status" value="1"/>
</dbReference>
<dbReference type="EMBL" id="JARPOI010000005">
    <property type="protein sequence ID" value="KAJ9180064.1"/>
    <property type="molecule type" value="Genomic_DNA"/>
</dbReference>
<dbReference type="Proteomes" id="UP001174677">
    <property type="component" value="Chromosome 5"/>
</dbReference>
<evidence type="ECO:0000313" key="3">
    <source>
        <dbReference type="Proteomes" id="UP001174677"/>
    </source>
</evidence>
<evidence type="ECO:0000259" key="1">
    <source>
        <dbReference type="Pfam" id="PF05678"/>
    </source>
</evidence>
<dbReference type="InterPro" id="IPR039335">
    <property type="entry name" value="SIB1/2"/>
</dbReference>
<protein>
    <recommendedName>
        <fullName evidence="1">VQ domain-containing protein</fullName>
    </recommendedName>
</protein>